<keyword evidence="3" id="KW-1185">Reference proteome</keyword>
<dbReference type="EMBL" id="AGNL01034647">
    <property type="protein sequence ID" value="EJK55143.1"/>
    <property type="molecule type" value="Genomic_DNA"/>
</dbReference>
<dbReference type="AlphaFoldDB" id="K0RN19"/>
<feature type="signal peptide" evidence="1">
    <location>
        <begin position="1"/>
        <end position="26"/>
    </location>
</feature>
<dbReference type="Proteomes" id="UP000266841">
    <property type="component" value="Unassembled WGS sequence"/>
</dbReference>
<evidence type="ECO:0000313" key="3">
    <source>
        <dbReference type="Proteomes" id="UP000266841"/>
    </source>
</evidence>
<organism evidence="2 3">
    <name type="scientific">Thalassiosira oceanica</name>
    <name type="common">Marine diatom</name>
    <dbReference type="NCBI Taxonomy" id="159749"/>
    <lineage>
        <taxon>Eukaryota</taxon>
        <taxon>Sar</taxon>
        <taxon>Stramenopiles</taxon>
        <taxon>Ochrophyta</taxon>
        <taxon>Bacillariophyta</taxon>
        <taxon>Coscinodiscophyceae</taxon>
        <taxon>Thalassiosirophycidae</taxon>
        <taxon>Thalassiosirales</taxon>
        <taxon>Thalassiosiraceae</taxon>
        <taxon>Thalassiosira</taxon>
    </lineage>
</organism>
<protein>
    <submittedName>
        <fullName evidence="2">Uncharacterized protein</fullName>
    </submittedName>
</protein>
<evidence type="ECO:0000313" key="2">
    <source>
        <dbReference type="EMBL" id="EJK55143.1"/>
    </source>
</evidence>
<evidence type="ECO:0000256" key="1">
    <source>
        <dbReference type="SAM" id="SignalP"/>
    </source>
</evidence>
<reference evidence="2 3" key="1">
    <citation type="journal article" date="2012" name="Genome Biol.">
        <title>Genome and low-iron response of an oceanic diatom adapted to chronic iron limitation.</title>
        <authorList>
            <person name="Lommer M."/>
            <person name="Specht M."/>
            <person name="Roy A.S."/>
            <person name="Kraemer L."/>
            <person name="Andreson R."/>
            <person name="Gutowska M.A."/>
            <person name="Wolf J."/>
            <person name="Bergner S.V."/>
            <person name="Schilhabel M.B."/>
            <person name="Klostermeier U.C."/>
            <person name="Beiko R.G."/>
            <person name="Rosenstiel P."/>
            <person name="Hippler M."/>
            <person name="Laroche J."/>
        </authorList>
    </citation>
    <scope>NUCLEOTIDE SEQUENCE [LARGE SCALE GENOMIC DNA]</scope>
    <source>
        <strain evidence="2 3">CCMP1005</strain>
    </source>
</reference>
<keyword evidence="1" id="KW-0732">Signal</keyword>
<gene>
    <name evidence="2" type="ORF">THAOC_25153</name>
</gene>
<accession>K0RN19</accession>
<name>K0RN19_THAOC</name>
<feature type="non-terminal residue" evidence="2">
    <location>
        <position position="1"/>
    </location>
</feature>
<proteinExistence type="predicted"/>
<comment type="caution">
    <text evidence="2">The sequence shown here is derived from an EMBL/GenBank/DDBJ whole genome shotgun (WGS) entry which is preliminary data.</text>
</comment>
<sequence length="100" mass="10729">RLSCVSFGPRLLLVLTPPLLIELTDAALGRALRLGENRTTAAEKLDGNESEFCLGFFIFFFLTSLIGVSSLSSESTAVSFIPKAEVEEESCLPGDDGFSP</sequence>
<feature type="chain" id="PRO_5003839326" evidence="1">
    <location>
        <begin position="27"/>
        <end position="100"/>
    </location>
</feature>